<reference evidence="2 3" key="1">
    <citation type="journal article" date="2014" name="Genome Announc.">
        <title>Draft Genome Sequence of the Haloacid-Degrading Burkholderia caribensis Strain MBA4.</title>
        <authorList>
            <person name="Pan Y."/>
            <person name="Kong K.F."/>
            <person name="Tsang J.S."/>
        </authorList>
    </citation>
    <scope>NUCLEOTIDE SEQUENCE [LARGE SCALE GENOMIC DNA]</scope>
    <source>
        <strain evidence="2 3">MBA4</strain>
    </source>
</reference>
<accession>A0A0P0RJW0</accession>
<keyword evidence="1" id="KW-0812">Transmembrane</keyword>
<gene>
    <name evidence="2" type="ORF">K788_0004770</name>
</gene>
<proteinExistence type="predicted"/>
<name>A0A0P0RJW0_9BURK</name>
<evidence type="ECO:0000313" key="3">
    <source>
        <dbReference type="Proteomes" id="UP000019146"/>
    </source>
</evidence>
<feature type="transmembrane region" description="Helical" evidence="1">
    <location>
        <begin position="7"/>
        <end position="27"/>
    </location>
</feature>
<dbReference type="AlphaFoldDB" id="A0A0P0RJW0"/>
<keyword evidence="1" id="KW-0472">Membrane</keyword>
<organism evidence="2 3">
    <name type="scientific">Paraburkholderia caribensis MBA4</name>
    <dbReference type="NCBI Taxonomy" id="1323664"/>
    <lineage>
        <taxon>Bacteria</taxon>
        <taxon>Pseudomonadati</taxon>
        <taxon>Pseudomonadota</taxon>
        <taxon>Betaproteobacteria</taxon>
        <taxon>Burkholderiales</taxon>
        <taxon>Burkholderiaceae</taxon>
        <taxon>Paraburkholderia</taxon>
    </lineage>
</organism>
<dbReference type="KEGG" id="bcai:K788_0004770"/>
<dbReference type="EMBL" id="CP012747">
    <property type="protein sequence ID" value="ALL69010.1"/>
    <property type="molecule type" value="Genomic_DNA"/>
</dbReference>
<sequence>MLLNESCATFAPVVISFALLPVVLVWADVAEFVDVLLPLYDFWLQDESLSLHGFAIA</sequence>
<protein>
    <submittedName>
        <fullName evidence="2">Uncharacterized protein</fullName>
    </submittedName>
</protein>
<dbReference type="Proteomes" id="UP000019146">
    <property type="component" value="Chromosome 2"/>
</dbReference>
<evidence type="ECO:0000256" key="1">
    <source>
        <dbReference type="SAM" id="Phobius"/>
    </source>
</evidence>
<keyword evidence="1" id="KW-1133">Transmembrane helix</keyword>
<evidence type="ECO:0000313" key="2">
    <source>
        <dbReference type="EMBL" id="ALL69010.1"/>
    </source>
</evidence>